<protein>
    <submittedName>
        <fullName evidence="1">Uncharacterized protein</fullName>
    </submittedName>
</protein>
<name>A0A0E9RWW8_ANGAN</name>
<dbReference type="AlphaFoldDB" id="A0A0E9RWW8"/>
<sequence length="23" mass="2530">MTMITLTLSVSGDLPFCKFSLQP</sequence>
<evidence type="ECO:0000313" key="1">
    <source>
        <dbReference type="EMBL" id="JAH32890.1"/>
    </source>
</evidence>
<reference evidence="1" key="2">
    <citation type="journal article" date="2015" name="Fish Shellfish Immunol.">
        <title>Early steps in the European eel (Anguilla anguilla)-Vibrio vulnificus interaction in the gills: Role of the RtxA13 toxin.</title>
        <authorList>
            <person name="Callol A."/>
            <person name="Pajuelo D."/>
            <person name="Ebbesson L."/>
            <person name="Teles M."/>
            <person name="MacKenzie S."/>
            <person name="Amaro C."/>
        </authorList>
    </citation>
    <scope>NUCLEOTIDE SEQUENCE</scope>
</reference>
<reference evidence="1" key="1">
    <citation type="submission" date="2014-11" db="EMBL/GenBank/DDBJ databases">
        <authorList>
            <person name="Amaro Gonzalez C."/>
        </authorList>
    </citation>
    <scope>NUCLEOTIDE SEQUENCE</scope>
</reference>
<accession>A0A0E9RWW8</accession>
<organism evidence="1">
    <name type="scientific">Anguilla anguilla</name>
    <name type="common">European freshwater eel</name>
    <name type="synonym">Muraena anguilla</name>
    <dbReference type="NCBI Taxonomy" id="7936"/>
    <lineage>
        <taxon>Eukaryota</taxon>
        <taxon>Metazoa</taxon>
        <taxon>Chordata</taxon>
        <taxon>Craniata</taxon>
        <taxon>Vertebrata</taxon>
        <taxon>Euteleostomi</taxon>
        <taxon>Actinopterygii</taxon>
        <taxon>Neopterygii</taxon>
        <taxon>Teleostei</taxon>
        <taxon>Anguilliformes</taxon>
        <taxon>Anguillidae</taxon>
        <taxon>Anguilla</taxon>
    </lineage>
</organism>
<dbReference type="EMBL" id="GBXM01075687">
    <property type="protein sequence ID" value="JAH32890.1"/>
    <property type="molecule type" value="Transcribed_RNA"/>
</dbReference>
<proteinExistence type="predicted"/>